<dbReference type="SUPFAM" id="SSF48452">
    <property type="entry name" value="TPR-like"/>
    <property type="match status" value="2"/>
</dbReference>
<proteinExistence type="predicted"/>
<dbReference type="RefSeq" id="WP_317833750.1">
    <property type="nucleotide sequence ID" value="NZ_CP136920.1"/>
</dbReference>
<evidence type="ECO:0008006" key="4">
    <source>
        <dbReference type="Google" id="ProtNLM"/>
    </source>
</evidence>
<keyword evidence="3" id="KW-1185">Reference proteome</keyword>
<reference evidence="2 3" key="1">
    <citation type="submission" date="2023-10" db="EMBL/GenBank/DDBJ databases">
        <title>Rubellicoccus peritrichatus gen. nov., sp. nov., isolated from an algae of coral reef tank.</title>
        <authorList>
            <person name="Luo J."/>
        </authorList>
    </citation>
    <scope>NUCLEOTIDE SEQUENCE [LARGE SCALE GENOMIC DNA]</scope>
    <source>
        <strain evidence="2 3">CR14</strain>
    </source>
</reference>
<dbReference type="Pfam" id="PF13432">
    <property type="entry name" value="TPR_16"/>
    <property type="match status" value="1"/>
</dbReference>
<keyword evidence="1" id="KW-0472">Membrane</keyword>
<dbReference type="EMBL" id="CP136920">
    <property type="protein sequence ID" value="WOO41307.1"/>
    <property type="molecule type" value="Genomic_DNA"/>
</dbReference>
<organism evidence="2 3">
    <name type="scientific">Rubellicoccus peritrichatus</name>
    <dbReference type="NCBI Taxonomy" id="3080537"/>
    <lineage>
        <taxon>Bacteria</taxon>
        <taxon>Pseudomonadati</taxon>
        <taxon>Verrucomicrobiota</taxon>
        <taxon>Opitutia</taxon>
        <taxon>Puniceicoccales</taxon>
        <taxon>Cerasicoccaceae</taxon>
        <taxon>Rubellicoccus</taxon>
    </lineage>
</organism>
<keyword evidence="1" id="KW-0812">Transmembrane</keyword>
<dbReference type="Proteomes" id="UP001304300">
    <property type="component" value="Chromosome"/>
</dbReference>
<name>A0AAQ3L9T2_9BACT</name>
<dbReference type="AlphaFoldDB" id="A0AAQ3L9T2"/>
<dbReference type="KEGG" id="puo:RZN69_22025"/>
<evidence type="ECO:0000313" key="3">
    <source>
        <dbReference type="Proteomes" id="UP001304300"/>
    </source>
</evidence>
<dbReference type="Gene3D" id="1.25.40.10">
    <property type="entry name" value="Tetratricopeptide repeat domain"/>
    <property type="match status" value="2"/>
</dbReference>
<evidence type="ECO:0000256" key="1">
    <source>
        <dbReference type="SAM" id="Phobius"/>
    </source>
</evidence>
<accession>A0AAQ3L9T2</accession>
<keyword evidence="1" id="KW-1133">Transmembrane helix</keyword>
<evidence type="ECO:0000313" key="2">
    <source>
        <dbReference type="EMBL" id="WOO41307.1"/>
    </source>
</evidence>
<protein>
    <recommendedName>
        <fullName evidence="4">Tetratricopeptide repeat protein</fullName>
    </recommendedName>
</protein>
<sequence>MLLGLAIRERGPSGRWRIRIRWGILFGLLAITGVAGYFLLVTSFYFYFKKVEQFDEVSYWDMFTLIFNRSDHREKVGNYQIEQAKHLLEEGEFRKALQYLQTGVIRAPENLDGRTYLADFFMFGFNQEDRAIQILREGVPYAYDNPDYLKKYVQVLLSYQEDDEVVQIAENILASDPSPEVERIMALGAATASYYRGRFDLAEDFLKDYNLDGDLEGALLSARISWDRGERKVALAKLESDLGKFRNDEPIYELLSRFYREMGDNAKARQYAVLRNINAPLSVAPRIDLLQILSATDQKDRARKEAESILYQFANDETSLQQLANYATDAGEVDLSRRIYERALENDFKIAPFALLLIESHVTAGDYQGAIAFSSELVKEKPEWIKKNWPIFNSLRSVAYYGLGNEDLTELYLQQFLEAEEVRIGSLLAVSNRFQKLGGKEEAREILMQAYERNPDNQAALSSLISLEIELGNSAELGPYLEKLLKMRRPSTTILQEAYKNLGSDKFIFTKGRAKLLIELNGLISPADTNEVEPS</sequence>
<gene>
    <name evidence="2" type="ORF">RZN69_22025</name>
</gene>
<feature type="transmembrane region" description="Helical" evidence="1">
    <location>
        <begin position="20"/>
        <end position="48"/>
    </location>
</feature>
<dbReference type="InterPro" id="IPR011990">
    <property type="entry name" value="TPR-like_helical_dom_sf"/>
</dbReference>